<name>A0A1H3GE95_9BACI</name>
<dbReference type="Proteomes" id="UP000198647">
    <property type="component" value="Unassembled WGS sequence"/>
</dbReference>
<evidence type="ECO:0000313" key="3">
    <source>
        <dbReference type="Proteomes" id="UP000198647"/>
    </source>
</evidence>
<proteinExistence type="predicted"/>
<dbReference type="RefSeq" id="WP_093107367.1">
    <property type="nucleotide sequence ID" value="NZ_FNOS01000004.1"/>
</dbReference>
<keyword evidence="1" id="KW-0812">Transmembrane</keyword>
<dbReference type="EMBL" id="FNOS01000004">
    <property type="protein sequence ID" value="SDY01596.1"/>
    <property type="molecule type" value="Genomic_DNA"/>
</dbReference>
<feature type="transmembrane region" description="Helical" evidence="1">
    <location>
        <begin position="6"/>
        <end position="25"/>
    </location>
</feature>
<comment type="caution">
    <text evidence="2">The sequence shown here is derived from an EMBL/GenBank/DDBJ whole genome shotgun (WGS) entry which is preliminary data.</text>
</comment>
<sequence>MSTFEVISAMISVLSFVLALFAVIYTRLSISISKSNVLRNINDSILKASDSISQMTHNMAPLIASRIDKTLTEGQKKSWEHYSVSFDIKTSDYLNSYEVACLMYLGKKVNKKDFEKLYKQDIINLFERDIFKEKLNDGNEHYGNLKKTYSQMKELDI</sequence>
<keyword evidence="1" id="KW-1133">Transmembrane helix</keyword>
<keyword evidence="1" id="KW-0472">Membrane</keyword>
<reference evidence="2 3" key="1">
    <citation type="submission" date="2016-10" db="EMBL/GenBank/DDBJ databases">
        <authorList>
            <person name="Varghese N."/>
            <person name="Submissions S."/>
        </authorList>
    </citation>
    <scope>NUCLEOTIDE SEQUENCE [LARGE SCALE GENOMIC DNA]</scope>
    <source>
        <strain evidence="2 3">DSM 20748</strain>
    </source>
</reference>
<evidence type="ECO:0000256" key="1">
    <source>
        <dbReference type="SAM" id="Phobius"/>
    </source>
</evidence>
<keyword evidence="3" id="KW-1185">Reference proteome</keyword>
<protein>
    <recommendedName>
        <fullName evidence="4">DUF4760 domain-containing protein</fullName>
    </recommendedName>
</protein>
<organism evidence="2 3">
    <name type="scientific">Salimicrobium album</name>
    <dbReference type="NCBI Taxonomy" id="50717"/>
    <lineage>
        <taxon>Bacteria</taxon>
        <taxon>Bacillati</taxon>
        <taxon>Bacillota</taxon>
        <taxon>Bacilli</taxon>
        <taxon>Bacillales</taxon>
        <taxon>Bacillaceae</taxon>
        <taxon>Salimicrobium</taxon>
    </lineage>
</organism>
<gene>
    <name evidence="2" type="ORF">SAMN04488081_1902</name>
</gene>
<accession>A0A1H3GE95</accession>
<evidence type="ECO:0000313" key="2">
    <source>
        <dbReference type="EMBL" id="SDY01596.1"/>
    </source>
</evidence>
<evidence type="ECO:0008006" key="4">
    <source>
        <dbReference type="Google" id="ProtNLM"/>
    </source>
</evidence>